<dbReference type="SUPFAM" id="SSF46689">
    <property type="entry name" value="Homeodomain-like"/>
    <property type="match status" value="1"/>
</dbReference>
<dbReference type="PANTHER" id="PTHR30055">
    <property type="entry name" value="HTH-TYPE TRANSCRIPTIONAL REGULATOR RUTR"/>
    <property type="match status" value="1"/>
</dbReference>
<proteinExistence type="predicted"/>
<dbReference type="AlphaFoldDB" id="A0A927RCY3"/>
<gene>
    <name evidence="7" type="ORF">H4683_000241</name>
</gene>
<evidence type="ECO:0000256" key="3">
    <source>
        <dbReference type="ARBA" id="ARBA00023125"/>
    </source>
</evidence>
<dbReference type="Gene3D" id="1.10.357.10">
    <property type="entry name" value="Tetracycline Repressor, domain 2"/>
    <property type="match status" value="1"/>
</dbReference>
<protein>
    <submittedName>
        <fullName evidence="7">AcrR family transcriptional regulator</fullName>
    </submittedName>
</protein>
<feature type="domain" description="HTH tetR-type" evidence="6">
    <location>
        <begin position="8"/>
        <end position="68"/>
    </location>
</feature>
<reference evidence="7" key="1">
    <citation type="submission" date="2020-10" db="EMBL/GenBank/DDBJ databases">
        <title>Genomic Encyclopedia of Type Strains, Phase IV (KMG-IV): sequencing the most valuable type-strain genomes for metagenomic binning, comparative biology and taxonomic classification.</title>
        <authorList>
            <person name="Goeker M."/>
        </authorList>
    </citation>
    <scope>NUCLEOTIDE SEQUENCE</scope>
    <source>
        <strain evidence="7">DSM 13886</strain>
    </source>
</reference>
<dbReference type="PROSITE" id="PS50977">
    <property type="entry name" value="HTH_TETR_2"/>
    <property type="match status" value="1"/>
</dbReference>
<dbReference type="Pfam" id="PF00440">
    <property type="entry name" value="TetR_N"/>
    <property type="match status" value="1"/>
</dbReference>
<dbReference type="PANTHER" id="PTHR30055:SF226">
    <property type="entry name" value="HTH-TYPE TRANSCRIPTIONAL REGULATOR PKSA"/>
    <property type="match status" value="1"/>
</dbReference>
<comment type="caution">
    <text evidence="7">The sequence shown here is derived from an EMBL/GenBank/DDBJ whole genome shotgun (WGS) entry which is preliminary data.</text>
</comment>
<keyword evidence="1" id="KW-0678">Repressor</keyword>
<keyword evidence="4" id="KW-0804">Transcription</keyword>
<dbReference type="Proteomes" id="UP000658225">
    <property type="component" value="Unassembled WGS sequence"/>
</dbReference>
<name>A0A927RCY3_9BACL</name>
<dbReference type="InterPro" id="IPR036271">
    <property type="entry name" value="Tet_transcr_reg_TetR-rel_C_sf"/>
</dbReference>
<keyword evidence="8" id="KW-1185">Reference proteome</keyword>
<dbReference type="GO" id="GO:0003700">
    <property type="term" value="F:DNA-binding transcription factor activity"/>
    <property type="evidence" value="ECO:0007669"/>
    <property type="project" value="TreeGrafter"/>
</dbReference>
<evidence type="ECO:0000313" key="8">
    <source>
        <dbReference type="Proteomes" id="UP000658225"/>
    </source>
</evidence>
<feature type="DNA-binding region" description="H-T-H motif" evidence="5">
    <location>
        <begin position="31"/>
        <end position="50"/>
    </location>
</feature>
<dbReference type="InterPro" id="IPR001647">
    <property type="entry name" value="HTH_TetR"/>
</dbReference>
<sequence length="195" mass="22242">MPKIVDHEERKKRIAEAMWRVILDKGMEGATVRNIAEEAGLSLGALRHYFQNQNDLLVYAMTLVLERANSRIESVMKRDIPPKEKVIAVLLEIVPVNAETLAEMGVWFAFTAYVKHRKDIPNVPEDGIFEGTQKFIGYLHATGLLKEGLDLELEIERLYAFIDGIAMHALLDPQRLDSERVIKTIEYHINSICVE</sequence>
<dbReference type="EMBL" id="JADBEL010000001">
    <property type="protein sequence ID" value="MBE1553172.1"/>
    <property type="molecule type" value="Genomic_DNA"/>
</dbReference>
<organism evidence="7 8">
    <name type="scientific">Sporosarcina limicola</name>
    <dbReference type="NCBI Taxonomy" id="34101"/>
    <lineage>
        <taxon>Bacteria</taxon>
        <taxon>Bacillati</taxon>
        <taxon>Bacillota</taxon>
        <taxon>Bacilli</taxon>
        <taxon>Bacillales</taxon>
        <taxon>Caryophanaceae</taxon>
        <taxon>Sporosarcina</taxon>
    </lineage>
</organism>
<evidence type="ECO:0000256" key="4">
    <source>
        <dbReference type="ARBA" id="ARBA00023163"/>
    </source>
</evidence>
<evidence type="ECO:0000256" key="1">
    <source>
        <dbReference type="ARBA" id="ARBA00022491"/>
    </source>
</evidence>
<evidence type="ECO:0000256" key="5">
    <source>
        <dbReference type="PROSITE-ProRule" id="PRU00335"/>
    </source>
</evidence>
<accession>A0A927RCY3</accession>
<keyword evidence="2" id="KW-0805">Transcription regulation</keyword>
<dbReference type="Pfam" id="PF13977">
    <property type="entry name" value="TetR_C_6"/>
    <property type="match status" value="1"/>
</dbReference>
<dbReference type="GO" id="GO:0000976">
    <property type="term" value="F:transcription cis-regulatory region binding"/>
    <property type="evidence" value="ECO:0007669"/>
    <property type="project" value="TreeGrafter"/>
</dbReference>
<evidence type="ECO:0000256" key="2">
    <source>
        <dbReference type="ARBA" id="ARBA00023015"/>
    </source>
</evidence>
<dbReference type="SUPFAM" id="SSF48498">
    <property type="entry name" value="Tetracyclin repressor-like, C-terminal domain"/>
    <property type="match status" value="1"/>
</dbReference>
<dbReference type="PROSITE" id="PS01081">
    <property type="entry name" value="HTH_TETR_1"/>
    <property type="match status" value="1"/>
</dbReference>
<evidence type="ECO:0000313" key="7">
    <source>
        <dbReference type="EMBL" id="MBE1553172.1"/>
    </source>
</evidence>
<dbReference type="InterPro" id="IPR050109">
    <property type="entry name" value="HTH-type_TetR-like_transc_reg"/>
</dbReference>
<dbReference type="RefSeq" id="WP_192596992.1">
    <property type="nucleotide sequence ID" value="NZ_JADBEL010000001.1"/>
</dbReference>
<evidence type="ECO:0000259" key="6">
    <source>
        <dbReference type="PROSITE" id="PS50977"/>
    </source>
</evidence>
<dbReference type="InterPro" id="IPR023772">
    <property type="entry name" value="DNA-bd_HTH_TetR-type_CS"/>
</dbReference>
<dbReference type="InterPro" id="IPR039538">
    <property type="entry name" value="BetI_C"/>
</dbReference>
<dbReference type="InterPro" id="IPR009057">
    <property type="entry name" value="Homeodomain-like_sf"/>
</dbReference>
<keyword evidence="3 5" id="KW-0238">DNA-binding</keyword>